<accession>A0AB35UNQ3</accession>
<keyword evidence="1" id="KW-1133">Transmembrane helix</keyword>
<dbReference type="Proteomes" id="UP001276902">
    <property type="component" value="Unassembled WGS sequence"/>
</dbReference>
<proteinExistence type="predicted"/>
<dbReference type="RefSeq" id="WP_320884903.1">
    <property type="nucleotide sequence ID" value="NZ_BAABZA010000001.1"/>
</dbReference>
<evidence type="ECO:0000256" key="2">
    <source>
        <dbReference type="SAM" id="SignalP"/>
    </source>
</evidence>
<evidence type="ECO:0000256" key="1">
    <source>
        <dbReference type="SAM" id="Phobius"/>
    </source>
</evidence>
<dbReference type="EMBL" id="JALDAW010000023">
    <property type="protein sequence ID" value="MDY5169665.1"/>
    <property type="molecule type" value="Genomic_DNA"/>
</dbReference>
<dbReference type="AlphaFoldDB" id="A0AB35UNQ3"/>
<keyword evidence="2" id="KW-0732">Signal</keyword>
<evidence type="ECO:0000313" key="3">
    <source>
        <dbReference type="EMBL" id="MDY5169665.1"/>
    </source>
</evidence>
<sequence>MKILLSLILLLSMPSALKVEQIPFPAQCPAETSCEPLDYMQYRQGNDVLYALKSSASYKRYKNNFDSVIWQTFFDDVPLGHVSLTERWHLDQKDTYEYTQTGVRIDNDQLNEYTHLIQGDVLAYAVVSDVLKDFEELVSDDTLTDKEHFDQQADLIRRRRLAQYRTDNLNGILVYQEAGEVPDELLVLMAQKAFDQISGYYSALFDIALKAALAAEMENASHQVELISEGNKYWLKLSEKAQQESETVAAEPVDDLTEKNDWLYVSIILTILFAMIAWFFGYAG</sequence>
<keyword evidence="1" id="KW-0812">Transmembrane</keyword>
<reference evidence="3" key="1">
    <citation type="submission" date="2022-03" db="EMBL/GenBank/DDBJ databases">
        <title>First case of bacteraemia caused by Dielma fastidiosa in a patient hospitalised with diverticulitis.</title>
        <authorList>
            <person name="Forman-Ankjaer B."/>
            <person name="Hvid-Jensen F."/>
            <person name="Kobel C.M."/>
            <person name="Greve T."/>
        </authorList>
    </citation>
    <scope>NUCLEOTIDE SEQUENCE</scope>
    <source>
        <strain evidence="3">AUH_DF_2021</strain>
    </source>
</reference>
<protein>
    <submittedName>
        <fullName evidence="3">Uncharacterized protein</fullName>
    </submittedName>
</protein>
<comment type="caution">
    <text evidence="3">The sequence shown here is derived from an EMBL/GenBank/DDBJ whole genome shotgun (WGS) entry which is preliminary data.</text>
</comment>
<evidence type="ECO:0000313" key="4">
    <source>
        <dbReference type="Proteomes" id="UP001276902"/>
    </source>
</evidence>
<feature type="signal peptide" evidence="2">
    <location>
        <begin position="1"/>
        <end position="18"/>
    </location>
</feature>
<keyword evidence="1" id="KW-0472">Membrane</keyword>
<feature type="chain" id="PRO_5044311592" evidence="2">
    <location>
        <begin position="19"/>
        <end position="284"/>
    </location>
</feature>
<name>A0AB35UNQ3_9FIRM</name>
<gene>
    <name evidence="3" type="ORF">MQE39_16220</name>
</gene>
<feature type="transmembrane region" description="Helical" evidence="1">
    <location>
        <begin position="262"/>
        <end position="283"/>
    </location>
</feature>
<organism evidence="3 4">
    <name type="scientific">Dielma fastidiosa</name>
    <dbReference type="NCBI Taxonomy" id="1034346"/>
    <lineage>
        <taxon>Bacteria</taxon>
        <taxon>Bacillati</taxon>
        <taxon>Bacillota</taxon>
        <taxon>Erysipelotrichia</taxon>
        <taxon>Erysipelotrichales</taxon>
        <taxon>Erysipelotrichaceae</taxon>
        <taxon>Dielma</taxon>
    </lineage>
</organism>